<dbReference type="RefSeq" id="WP_342697252.1">
    <property type="nucleotide sequence ID" value="NZ_JBCGDO010000073.1"/>
</dbReference>
<name>A0ABU9N9H3_9FLAO</name>
<protein>
    <submittedName>
        <fullName evidence="1">Uncharacterized protein</fullName>
    </submittedName>
</protein>
<keyword evidence="2" id="KW-1185">Reference proteome</keyword>
<accession>A0ABU9N9H3</accession>
<proteinExistence type="predicted"/>
<evidence type="ECO:0000313" key="1">
    <source>
        <dbReference type="EMBL" id="MEM0544091.1"/>
    </source>
</evidence>
<gene>
    <name evidence="1" type="ORF">WFZ85_15990</name>
</gene>
<organism evidence="1 2">
    <name type="scientific">Flavobacterium aureirubrum</name>
    <dbReference type="NCBI Taxonomy" id="3133147"/>
    <lineage>
        <taxon>Bacteria</taxon>
        <taxon>Pseudomonadati</taxon>
        <taxon>Bacteroidota</taxon>
        <taxon>Flavobacteriia</taxon>
        <taxon>Flavobacteriales</taxon>
        <taxon>Flavobacteriaceae</taxon>
        <taxon>Flavobacterium</taxon>
    </lineage>
</organism>
<evidence type="ECO:0000313" key="2">
    <source>
        <dbReference type="Proteomes" id="UP001460072"/>
    </source>
</evidence>
<reference evidence="1 2" key="1">
    <citation type="submission" date="2024-03" db="EMBL/GenBank/DDBJ databases">
        <title>Two novel species of the genus Flavobacterium exhibiting potentially degradation of complex polysaccharides.</title>
        <authorList>
            <person name="Lian X."/>
        </authorList>
    </citation>
    <scope>NUCLEOTIDE SEQUENCE [LARGE SCALE GENOMIC DNA]</scope>
    <source>
        <strain evidence="2">j3</strain>
    </source>
</reference>
<sequence length="187" mass="21972">MKQLIFLIILSSQFCYSQTKFERNAKCTKTKNFTESQRLSNFPFSETSQIKLISFESKKLEFTGEELSNHLNSIKLKIDLFDPTIYTEVATLSSVQINKLTDIIYNYSYKKFPYSVGEAKCYEPRNAIIFLDKNNYIISFIEICFGCDRYRTSSQELNLGEECTEKFEMIKSIFKECKIEYGITRRD</sequence>
<dbReference type="Proteomes" id="UP001460072">
    <property type="component" value="Unassembled WGS sequence"/>
</dbReference>
<dbReference type="EMBL" id="JBCGDO010000073">
    <property type="protein sequence ID" value="MEM0544091.1"/>
    <property type="molecule type" value="Genomic_DNA"/>
</dbReference>
<comment type="caution">
    <text evidence="1">The sequence shown here is derived from an EMBL/GenBank/DDBJ whole genome shotgun (WGS) entry which is preliminary data.</text>
</comment>